<dbReference type="AlphaFoldDB" id="A0A1R3GR88"/>
<proteinExistence type="predicted"/>
<evidence type="ECO:0000313" key="1">
    <source>
        <dbReference type="EMBL" id="OMO60625.1"/>
    </source>
</evidence>
<gene>
    <name evidence="1" type="ORF">COLO4_33792</name>
</gene>
<protein>
    <submittedName>
        <fullName evidence="1">Uncharacterized protein</fullName>
    </submittedName>
</protein>
<sequence length="40" mass="4436">MEDSSVRGVLRGMRDDRLYGVCMRKDYGQGCGLLKIRSGG</sequence>
<dbReference type="EMBL" id="AWUE01021864">
    <property type="protein sequence ID" value="OMO60625.1"/>
    <property type="molecule type" value="Genomic_DNA"/>
</dbReference>
<evidence type="ECO:0000313" key="2">
    <source>
        <dbReference type="Proteomes" id="UP000187203"/>
    </source>
</evidence>
<reference evidence="2" key="1">
    <citation type="submission" date="2013-09" db="EMBL/GenBank/DDBJ databases">
        <title>Corchorus olitorius genome sequencing.</title>
        <authorList>
            <person name="Alam M."/>
            <person name="Haque M.S."/>
            <person name="Islam M.S."/>
            <person name="Emdad E.M."/>
            <person name="Islam M.M."/>
            <person name="Ahmed B."/>
            <person name="Halim A."/>
            <person name="Hossen Q.M.M."/>
            <person name="Hossain M.Z."/>
            <person name="Ahmed R."/>
            <person name="Khan M.M."/>
            <person name="Islam R."/>
            <person name="Rashid M.M."/>
            <person name="Khan S.A."/>
            <person name="Rahman M.S."/>
            <person name="Alam M."/>
            <person name="Yahiya A.S."/>
            <person name="Khan M.S."/>
            <person name="Azam M.S."/>
            <person name="Haque T."/>
            <person name="Lashkar M.Z.H."/>
            <person name="Akhand A.I."/>
            <person name="Morshed G."/>
            <person name="Roy S."/>
            <person name="Uddin K.S."/>
            <person name="Rabeya T."/>
            <person name="Hossain A.S."/>
            <person name="Chowdhury A."/>
            <person name="Snigdha A.R."/>
            <person name="Mortoza M.S."/>
            <person name="Matin S.A."/>
            <person name="Hoque S.M.E."/>
            <person name="Islam M.K."/>
            <person name="Roy D.K."/>
            <person name="Haider R."/>
            <person name="Moosa M.M."/>
            <person name="Elias S.M."/>
            <person name="Hasan A.M."/>
            <person name="Jahan S."/>
            <person name="Shafiuddin M."/>
            <person name="Mahmood N."/>
            <person name="Shommy N.S."/>
        </authorList>
    </citation>
    <scope>NUCLEOTIDE SEQUENCE [LARGE SCALE GENOMIC DNA]</scope>
    <source>
        <strain evidence="2">cv. O-4</strain>
    </source>
</reference>
<accession>A0A1R3GR88</accession>
<comment type="caution">
    <text evidence="1">The sequence shown here is derived from an EMBL/GenBank/DDBJ whole genome shotgun (WGS) entry which is preliminary data.</text>
</comment>
<dbReference type="Proteomes" id="UP000187203">
    <property type="component" value="Unassembled WGS sequence"/>
</dbReference>
<name>A0A1R3GR88_9ROSI</name>
<organism evidence="1 2">
    <name type="scientific">Corchorus olitorius</name>
    <dbReference type="NCBI Taxonomy" id="93759"/>
    <lineage>
        <taxon>Eukaryota</taxon>
        <taxon>Viridiplantae</taxon>
        <taxon>Streptophyta</taxon>
        <taxon>Embryophyta</taxon>
        <taxon>Tracheophyta</taxon>
        <taxon>Spermatophyta</taxon>
        <taxon>Magnoliopsida</taxon>
        <taxon>eudicotyledons</taxon>
        <taxon>Gunneridae</taxon>
        <taxon>Pentapetalae</taxon>
        <taxon>rosids</taxon>
        <taxon>malvids</taxon>
        <taxon>Malvales</taxon>
        <taxon>Malvaceae</taxon>
        <taxon>Grewioideae</taxon>
        <taxon>Apeibeae</taxon>
        <taxon>Corchorus</taxon>
    </lineage>
</organism>
<keyword evidence="2" id="KW-1185">Reference proteome</keyword>